<gene>
    <name evidence="14" type="primary">znf687a</name>
    <name evidence="14" type="ORF">N1851_012446</name>
</gene>
<dbReference type="SMART" id="SM00355">
    <property type="entry name" value="ZnF_C2H2"/>
    <property type="match status" value="6"/>
</dbReference>
<dbReference type="InterPro" id="IPR013087">
    <property type="entry name" value="Znf_C2H2_type"/>
</dbReference>
<evidence type="ECO:0000256" key="4">
    <source>
        <dbReference type="ARBA" id="ARBA00022737"/>
    </source>
</evidence>
<feature type="compositionally biased region" description="Low complexity" evidence="12">
    <location>
        <begin position="208"/>
        <end position="226"/>
    </location>
</feature>
<keyword evidence="5 11" id="KW-0863">Zinc-finger</keyword>
<evidence type="ECO:0000256" key="6">
    <source>
        <dbReference type="ARBA" id="ARBA00022833"/>
    </source>
</evidence>
<dbReference type="GO" id="GO:0003677">
    <property type="term" value="F:DNA binding"/>
    <property type="evidence" value="ECO:0007669"/>
    <property type="project" value="UniProtKB-KW"/>
</dbReference>
<keyword evidence="7" id="KW-0805">Transcription regulation</keyword>
<keyword evidence="6" id="KW-0862">Zinc</keyword>
<keyword evidence="4" id="KW-0677">Repeat</keyword>
<evidence type="ECO:0000256" key="12">
    <source>
        <dbReference type="SAM" id="MobiDB-lite"/>
    </source>
</evidence>
<dbReference type="Proteomes" id="UP001174136">
    <property type="component" value="Unassembled WGS sequence"/>
</dbReference>
<dbReference type="Gene3D" id="3.30.160.60">
    <property type="entry name" value="Classic Zinc Finger"/>
    <property type="match status" value="3"/>
</dbReference>
<accession>A0AA47MW70</accession>
<evidence type="ECO:0000256" key="2">
    <source>
        <dbReference type="ARBA" id="ARBA00006991"/>
    </source>
</evidence>
<dbReference type="PROSITE" id="PS00028">
    <property type="entry name" value="ZINC_FINGER_C2H2_1"/>
    <property type="match status" value="3"/>
</dbReference>
<keyword evidence="3" id="KW-0479">Metal-binding</keyword>
<dbReference type="PROSITE" id="PS50157">
    <property type="entry name" value="ZINC_FINGER_C2H2_2"/>
    <property type="match status" value="4"/>
</dbReference>
<feature type="region of interest" description="Disordered" evidence="12">
    <location>
        <begin position="62"/>
        <end position="104"/>
    </location>
</feature>
<proteinExistence type="inferred from homology"/>
<evidence type="ECO:0000256" key="11">
    <source>
        <dbReference type="PROSITE-ProRule" id="PRU00042"/>
    </source>
</evidence>
<evidence type="ECO:0000256" key="7">
    <source>
        <dbReference type="ARBA" id="ARBA00023015"/>
    </source>
</evidence>
<dbReference type="GO" id="GO:0005634">
    <property type="term" value="C:nucleus"/>
    <property type="evidence" value="ECO:0007669"/>
    <property type="project" value="UniProtKB-SubCell"/>
</dbReference>
<dbReference type="AlphaFoldDB" id="A0AA47MW70"/>
<feature type="region of interest" description="Disordered" evidence="12">
    <location>
        <begin position="203"/>
        <end position="279"/>
    </location>
</feature>
<feature type="domain" description="C2H2-type" evidence="13">
    <location>
        <begin position="276"/>
        <end position="303"/>
    </location>
</feature>
<evidence type="ECO:0000313" key="14">
    <source>
        <dbReference type="EMBL" id="KAK0147833.1"/>
    </source>
</evidence>
<evidence type="ECO:0000256" key="1">
    <source>
        <dbReference type="ARBA" id="ARBA00004123"/>
    </source>
</evidence>
<dbReference type="InterPro" id="IPR041697">
    <property type="entry name" value="Znf-C2H2_11"/>
</dbReference>
<evidence type="ECO:0000259" key="13">
    <source>
        <dbReference type="PROSITE" id="PS50157"/>
    </source>
</evidence>
<evidence type="ECO:0000256" key="10">
    <source>
        <dbReference type="ARBA" id="ARBA00023242"/>
    </source>
</evidence>
<dbReference type="Pfam" id="PF16622">
    <property type="entry name" value="zf-C2H2_11"/>
    <property type="match status" value="1"/>
</dbReference>
<dbReference type="SUPFAM" id="SSF57667">
    <property type="entry name" value="beta-beta-alpha zinc fingers"/>
    <property type="match status" value="2"/>
</dbReference>
<comment type="subcellular location">
    <subcellularLocation>
        <location evidence="1">Nucleus</location>
    </subcellularLocation>
</comment>
<keyword evidence="8" id="KW-0238">DNA-binding</keyword>
<comment type="similarity">
    <text evidence="2">Belongs to the krueppel C2H2-type zinc-finger protein family.</text>
</comment>
<dbReference type="InterPro" id="IPR045914">
    <property type="entry name" value="Zn532-like"/>
</dbReference>
<dbReference type="Pfam" id="PF00096">
    <property type="entry name" value="zf-C2H2"/>
    <property type="match status" value="2"/>
</dbReference>
<organism evidence="14 15">
    <name type="scientific">Merluccius polli</name>
    <name type="common">Benguela hake</name>
    <name type="synonym">Merluccius cadenati</name>
    <dbReference type="NCBI Taxonomy" id="89951"/>
    <lineage>
        <taxon>Eukaryota</taxon>
        <taxon>Metazoa</taxon>
        <taxon>Chordata</taxon>
        <taxon>Craniata</taxon>
        <taxon>Vertebrata</taxon>
        <taxon>Euteleostomi</taxon>
        <taxon>Actinopterygii</taxon>
        <taxon>Neopterygii</taxon>
        <taxon>Teleostei</taxon>
        <taxon>Neoteleostei</taxon>
        <taxon>Acanthomorphata</taxon>
        <taxon>Zeiogadaria</taxon>
        <taxon>Gadariae</taxon>
        <taxon>Gadiformes</taxon>
        <taxon>Gadoidei</taxon>
        <taxon>Merlucciidae</taxon>
        <taxon>Merluccius</taxon>
    </lineage>
</organism>
<keyword evidence="9" id="KW-0804">Transcription</keyword>
<evidence type="ECO:0000313" key="15">
    <source>
        <dbReference type="Proteomes" id="UP001174136"/>
    </source>
</evidence>
<feature type="domain" description="C2H2-type" evidence="13">
    <location>
        <begin position="308"/>
        <end position="336"/>
    </location>
</feature>
<dbReference type="EMBL" id="JAOPHQ010002279">
    <property type="protein sequence ID" value="KAK0147833.1"/>
    <property type="molecule type" value="Genomic_DNA"/>
</dbReference>
<evidence type="ECO:0000256" key="8">
    <source>
        <dbReference type="ARBA" id="ARBA00023125"/>
    </source>
</evidence>
<evidence type="ECO:0000256" key="5">
    <source>
        <dbReference type="ARBA" id="ARBA00022771"/>
    </source>
</evidence>
<evidence type="ECO:0000256" key="9">
    <source>
        <dbReference type="ARBA" id="ARBA00023163"/>
    </source>
</evidence>
<feature type="compositionally biased region" description="Low complexity" evidence="12">
    <location>
        <begin position="348"/>
        <end position="358"/>
    </location>
</feature>
<feature type="domain" description="C2H2-type" evidence="13">
    <location>
        <begin position="146"/>
        <end position="174"/>
    </location>
</feature>
<keyword evidence="10" id="KW-0539">Nucleus</keyword>
<evidence type="ECO:0000256" key="3">
    <source>
        <dbReference type="ARBA" id="ARBA00022723"/>
    </source>
</evidence>
<reference evidence="14" key="1">
    <citation type="journal article" date="2023" name="Front. Mar. Sci.">
        <title>A new Merluccius polli reference genome to investigate the effects of global change in West African waters.</title>
        <authorList>
            <person name="Mateo J.L."/>
            <person name="Blanco-Fernandez C."/>
            <person name="Garcia-Vazquez E."/>
            <person name="Machado-Schiaffino G."/>
        </authorList>
    </citation>
    <scope>NUCLEOTIDE SEQUENCE</scope>
    <source>
        <strain evidence="14">C29</strain>
        <tissue evidence="14">Fin</tissue>
    </source>
</reference>
<dbReference type="InterPro" id="IPR036236">
    <property type="entry name" value="Znf_C2H2_sf"/>
</dbReference>
<keyword evidence="15" id="KW-1185">Reference proteome</keyword>
<dbReference type="PANTHER" id="PTHR47222">
    <property type="entry name" value="ZINC FINGER PROTEIN 532-RELATED"/>
    <property type="match status" value="1"/>
</dbReference>
<protein>
    <submittedName>
        <fullName evidence="14">Zinc finger protein 687a</fullName>
    </submittedName>
</protein>
<dbReference type="GO" id="GO:0008270">
    <property type="term" value="F:zinc ion binding"/>
    <property type="evidence" value="ECO:0007669"/>
    <property type="project" value="UniProtKB-KW"/>
</dbReference>
<comment type="caution">
    <text evidence="14">The sequence shown here is derived from an EMBL/GenBank/DDBJ whole genome shotgun (WGS) entry which is preliminary data.</text>
</comment>
<feature type="region of interest" description="Disordered" evidence="12">
    <location>
        <begin position="338"/>
        <end position="383"/>
    </location>
</feature>
<sequence>MIHNSNFIQGWFSSGSKSKSTGTHEKVYMKDKKFPLTHFHIPPDVMSCPHLSASTSNLQASHKTVAAKPEPPPALAPASRSRVSMKTESSDGEDWRNEEDKDEAVNGEQLKATSGWNCLPCKTYYPEREVFIAHMAQQHGKTLKKFPCNKCEGSFTTTSSLRRHIRVKHKGVNRGFHCKLCTKGQKTFNSRVMLERHIQLRHSTATVSQDSSLGASGLDDSSSEQDGGSGSVPGRRVPRRAEQEEEPADGTSPAKRTRLSATAAPTPPNPLPESGFRCAPCGFTTEDQGVFLEHIPQHRTEGPAGGGQQCLQCGACFTSLSSLSRHRFITHKVRDTLVHSHQAPGDRPASVASPGPSGSHEEGGMPPLSPASQHAAAPGRDGEGRLPCRVCGKTFDRASDLNTHFRTHGMAFINAKNAAEKS</sequence>
<name>A0AA47MW70_MERPO</name>
<feature type="domain" description="C2H2-type" evidence="13">
    <location>
        <begin position="386"/>
        <end position="408"/>
    </location>
</feature>
<dbReference type="PANTHER" id="PTHR47222:SF2">
    <property type="entry name" value="ZINC FINGER PROTEIN 687"/>
    <property type="match status" value="1"/>
</dbReference>